<dbReference type="RefSeq" id="WP_090364155.1">
    <property type="nucleotide sequence ID" value="NZ_FNEM01000004.1"/>
</dbReference>
<evidence type="ECO:0000256" key="1">
    <source>
        <dbReference type="ARBA" id="ARBA00005010"/>
    </source>
</evidence>
<evidence type="ECO:0000313" key="8">
    <source>
        <dbReference type="Proteomes" id="UP000199527"/>
    </source>
</evidence>
<evidence type="ECO:0000256" key="2">
    <source>
        <dbReference type="ARBA" id="ARBA00012400"/>
    </source>
</evidence>
<dbReference type="OrthoDB" id="9815856at2"/>
<dbReference type="AlphaFoldDB" id="A0A1G8QDC7"/>
<dbReference type="Pfam" id="PF13241">
    <property type="entry name" value="NAD_binding_7"/>
    <property type="match status" value="1"/>
</dbReference>
<dbReference type="InterPro" id="IPR036291">
    <property type="entry name" value="NAD(P)-bd_dom_sf"/>
</dbReference>
<keyword evidence="3" id="KW-0560">Oxidoreductase</keyword>
<accession>A0A1G8QDC7</accession>
<dbReference type="InterPro" id="IPR006367">
    <property type="entry name" value="Sirohaem_synthase_N"/>
</dbReference>
<reference evidence="8" key="1">
    <citation type="submission" date="2016-10" db="EMBL/GenBank/DDBJ databases">
        <authorList>
            <person name="Varghese N."/>
            <person name="Submissions S."/>
        </authorList>
    </citation>
    <scope>NUCLEOTIDE SEQUENCE [LARGE SCALE GENOMIC DNA]</scope>
    <source>
        <strain evidence="8">DSM 23317</strain>
    </source>
</reference>
<evidence type="ECO:0000256" key="5">
    <source>
        <dbReference type="ARBA" id="ARBA00023244"/>
    </source>
</evidence>
<dbReference type="PANTHER" id="PTHR35330:SF1">
    <property type="entry name" value="SIROHEME BIOSYNTHESIS PROTEIN MET8"/>
    <property type="match status" value="1"/>
</dbReference>
<dbReference type="Gene3D" id="3.30.160.110">
    <property type="entry name" value="Siroheme synthase, domain 2"/>
    <property type="match status" value="1"/>
</dbReference>
<evidence type="ECO:0000313" key="7">
    <source>
        <dbReference type="EMBL" id="SDJ02638.1"/>
    </source>
</evidence>
<dbReference type="PANTHER" id="PTHR35330">
    <property type="entry name" value="SIROHEME BIOSYNTHESIS PROTEIN MET8"/>
    <property type="match status" value="1"/>
</dbReference>
<keyword evidence="4" id="KW-0520">NAD</keyword>
<dbReference type="GO" id="GO:0043115">
    <property type="term" value="F:precorrin-2 dehydrogenase activity"/>
    <property type="evidence" value="ECO:0007669"/>
    <property type="project" value="UniProtKB-EC"/>
</dbReference>
<proteinExistence type="predicted"/>
<evidence type="ECO:0000256" key="6">
    <source>
        <dbReference type="ARBA" id="ARBA00047561"/>
    </source>
</evidence>
<organism evidence="7 8">
    <name type="scientific">Ferrimonas sediminum</name>
    <dbReference type="NCBI Taxonomy" id="718193"/>
    <lineage>
        <taxon>Bacteria</taxon>
        <taxon>Pseudomonadati</taxon>
        <taxon>Pseudomonadota</taxon>
        <taxon>Gammaproteobacteria</taxon>
        <taxon>Alteromonadales</taxon>
        <taxon>Ferrimonadaceae</taxon>
        <taxon>Ferrimonas</taxon>
    </lineage>
</organism>
<comment type="pathway">
    <text evidence="1">Porphyrin-containing compound metabolism; siroheme biosynthesis; sirohydrochlorin from precorrin-2: step 1/1.</text>
</comment>
<dbReference type="GO" id="GO:0004325">
    <property type="term" value="F:ferrochelatase activity"/>
    <property type="evidence" value="ECO:0007669"/>
    <property type="project" value="InterPro"/>
</dbReference>
<gene>
    <name evidence="7" type="ORF">SAMN04488540_104260</name>
</gene>
<dbReference type="EMBL" id="FNEM01000004">
    <property type="protein sequence ID" value="SDJ02638.1"/>
    <property type="molecule type" value="Genomic_DNA"/>
</dbReference>
<keyword evidence="5" id="KW-0627">Porphyrin biosynthesis</keyword>
<comment type="catalytic activity">
    <reaction evidence="6">
        <text>precorrin-2 + NAD(+) = sirohydrochlorin + NADH + 2 H(+)</text>
        <dbReference type="Rhea" id="RHEA:15613"/>
        <dbReference type="ChEBI" id="CHEBI:15378"/>
        <dbReference type="ChEBI" id="CHEBI:57540"/>
        <dbReference type="ChEBI" id="CHEBI:57945"/>
        <dbReference type="ChEBI" id="CHEBI:58351"/>
        <dbReference type="ChEBI" id="CHEBI:58827"/>
        <dbReference type="EC" id="1.3.1.76"/>
    </reaction>
</comment>
<evidence type="ECO:0000256" key="3">
    <source>
        <dbReference type="ARBA" id="ARBA00023002"/>
    </source>
</evidence>
<dbReference type="InterPro" id="IPR028161">
    <property type="entry name" value="Met8-like"/>
</dbReference>
<dbReference type="GO" id="GO:0019354">
    <property type="term" value="P:siroheme biosynthetic process"/>
    <property type="evidence" value="ECO:0007669"/>
    <property type="project" value="UniProtKB-UniPathway"/>
</dbReference>
<sequence length="294" mass="32698">MRYFPLFFDTKAKRLLIVGGGEVAARKLALWRRTEMTITLVSPQLCAELRSQQDGFHWVSRHFDDDLIPGFDGVIAATDDEGLNRRISVLAKEQGAWVNVVDDPGACTVITPAIVDRSPVVVAIGSEGGAPVLVKELRRRLESLLPSSLSPLARFMSEARYRIPLANRRRVWERFLGSNGLAYDQQTETRLEQAMEQQAGTGWALLLSAEVDSELLPLKAAMLMQECDALWFDGVLPGRLDELCRRDAQRLACLPAALEPGQKVLVVASSERYQDWQRQLSGVRVIEVGAGWLA</sequence>
<dbReference type="NCBIfam" id="TIGR01470">
    <property type="entry name" value="cysG_Nterm"/>
    <property type="match status" value="1"/>
</dbReference>
<name>A0A1G8QDC7_9GAMM</name>
<keyword evidence="8" id="KW-1185">Reference proteome</keyword>
<dbReference type="EC" id="1.3.1.76" evidence="2"/>
<dbReference type="UniPathway" id="UPA00262">
    <property type="reaction ID" value="UER00222"/>
</dbReference>
<protein>
    <recommendedName>
        <fullName evidence="2">precorrin-2 dehydrogenase</fullName>
        <ecNumber evidence="2">1.3.1.76</ecNumber>
    </recommendedName>
</protein>
<dbReference type="SUPFAM" id="SSF75615">
    <property type="entry name" value="Siroheme synthase middle domains-like"/>
    <property type="match status" value="1"/>
</dbReference>
<dbReference type="SUPFAM" id="SSF51735">
    <property type="entry name" value="NAD(P)-binding Rossmann-fold domains"/>
    <property type="match status" value="1"/>
</dbReference>
<dbReference type="Gene3D" id="3.40.50.720">
    <property type="entry name" value="NAD(P)-binding Rossmann-like Domain"/>
    <property type="match status" value="1"/>
</dbReference>
<evidence type="ECO:0000256" key="4">
    <source>
        <dbReference type="ARBA" id="ARBA00023027"/>
    </source>
</evidence>
<dbReference type="Proteomes" id="UP000199527">
    <property type="component" value="Unassembled WGS sequence"/>
</dbReference>